<proteinExistence type="predicted"/>
<name>A0A3E5E8W7_9BACT</name>
<dbReference type="InterPro" id="IPR018330">
    <property type="entry name" value="RecT_fam"/>
</dbReference>
<dbReference type="GO" id="GO:0006259">
    <property type="term" value="P:DNA metabolic process"/>
    <property type="evidence" value="ECO:0007669"/>
    <property type="project" value="InterPro"/>
</dbReference>
<sequence length="301" mass="33394">MAETAVAKAQPSQKAVAVKNFQAVMNNSYYQSLLQSSLKENKGAFCTSLMEIFSSDEKLLQCKPNDLMAEALKAASLRLPLNKQLGQAYLLPFKNKGVMTPTLVIGTKGYLQLAMRTGKYETINADVVYEGEFNHYDKVTGKLDLSGAQISNTPIGYFAYFKKKDGLTKLLYMTLDEVCRYAKQYSPTVKFSEKVDAEKLKEMALKQAANGSGEGVGWYSNFESMAIKTVLRRLLSKWGELSIESNDITNLDEAPSAIVQRDEEFAEAKNVITVNADTGEVVNAEEVHDEQPQQAQKFSLS</sequence>
<dbReference type="NCBIfam" id="TIGR00616">
    <property type="entry name" value="rect"/>
    <property type="match status" value="1"/>
</dbReference>
<dbReference type="EMBL" id="QRVA01000006">
    <property type="protein sequence ID" value="RGS17959.1"/>
    <property type="molecule type" value="Genomic_DNA"/>
</dbReference>
<reference evidence="1 2" key="1">
    <citation type="submission" date="2018-08" db="EMBL/GenBank/DDBJ databases">
        <title>A genome reference for cultivated species of the human gut microbiota.</title>
        <authorList>
            <person name="Zou Y."/>
            <person name="Xue W."/>
            <person name="Luo G."/>
        </authorList>
    </citation>
    <scope>NUCLEOTIDE SEQUENCE [LARGE SCALE GENOMIC DNA]</scope>
    <source>
        <strain evidence="1 2">AF24-12</strain>
    </source>
</reference>
<dbReference type="Proteomes" id="UP000283872">
    <property type="component" value="Unassembled WGS sequence"/>
</dbReference>
<accession>A0A3E5E8W7</accession>
<comment type="caution">
    <text evidence="1">The sequence shown here is derived from an EMBL/GenBank/DDBJ whole genome shotgun (WGS) entry which is preliminary data.</text>
</comment>
<dbReference type="Pfam" id="PF03837">
    <property type="entry name" value="RecT"/>
    <property type="match status" value="1"/>
</dbReference>
<organism evidence="1 2">
    <name type="scientific">Segatella copri</name>
    <dbReference type="NCBI Taxonomy" id="165179"/>
    <lineage>
        <taxon>Bacteria</taxon>
        <taxon>Pseudomonadati</taxon>
        <taxon>Bacteroidota</taxon>
        <taxon>Bacteroidia</taxon>
        <taxon>Bacteroidales</taxon>
        <taxon>Prevotellaceae</taxon>
        <taxon>Segatella</taxon>
    </lineage>
</organism>
<evidence type="ECO:0000313" key="1">
    <source>
        <dbReference type="EMBL" id="RGS17959.1"/>
    </source>
</evidence>
<dbReference type="AlphaFoldDB" id="A0A3E5E8W7"/>
<dbReference type="InterPro" id="IPR004590">
    <property type="entry name" value="ssDNA_annealing_RecT"/>
</dbReference>
<dbReference type="GO" id="GO:0003677">
    <property type="term" value="F:DNA binding"/>
    <property type="evidence" value="ECO:0007669"/>
    <property type="project" value="InterPro"/>
</dbReference>
<evidence type="ECO:0000313" key="2">
    <source>
        <dbReference type="Proteomes" id="UP000283872"/>
    </source>
</evidence>
<protein>
    <submittedName>
        <fullName evidence="1">Recombinase</fullName>
    </submittedName>
</protein>
<dbReference type="RefSeq" id="WP_117586338.1">
    <property type="nucleotide sequence ID" value="NZ_QRVA01000006.1"/>
</dbReference>
<gene>
    <name evidence="1" type="ORF">DWY11_04040</name>
</gene>